<evidence type="ECO:0000313" key="3">
    <source>
        <dbReference type="Proteomes" id="UP000001611"/>
    </source>
</evidence>
<dbReference type="GeneID" id="20711852"/>
<protein>
    <submittedName>
        <fullName evidence="2">Uncharacterized protein</fullName>
    </submittedName>
</protein>
<organism evidence="2 3">
    <name type="scientific">Verticillium dahliae (strain VdLs.17 / ATCC MYA-4575 / FGSC 10137)</name>
    <name type="common">Verticillium wilt</name>
    <dbReference type="NCBI Taxonomy" id="498257"/>
    <lineage>
        <taxon>Eukaryota</taxon>
        <taxon>Fungi</taxon>
        <taxon>Dikarya</taxon>
        <taxon>Ascomycota</taxon>
        <taxon>Pezizomycotina</taxon>
        <taxon>Sordariomycetes</taxon>
        <taxon>Hypocreomycetidae</taxon>
        <taxon>Glomerellales</taxon>
        <taxon>Plectosphaerellaceae</taxon>
        <taxon>Verticillium</taxon>
    </lineage>
</organism>
<keyword evidence="3" id="KW-1185">Reference proteome</keyword>
<proteinExistence type="predicted"/>
<dbReference type="AlphaFoldDB" id="G2XJQ7"/>
<dbReference type="RefSeq" id="XP_009658011.1">
    <property type="nucleotide sequence ID" value="XM_009659716.1"/>
</dbReference>
<sequence length="56" mass="5793">MAGIKCRGFSGRAGGGEKESVVEVPGDGEGAPTTCRDVDVDNDVAGKKVERRQVDS</sequence>
<evidence type="ECO:0000313" key="2">
    <source>
        <dbReference type="EMBL" id="EGY20760.1"/>
    </source>
</evidence>
<dbReference type="InParanoid" id="G2XJQ7"/>
<dbReference type="Proteomes" id="UP000001611">
    <property type="component" value="Unassembled WGS sequence"/>
</dbReference>
<dbReference type="HOGENOM" id="CLU_3015965_0_0_1"/>
<feature type="compositionally biased region" description="Basic and acidic residues" evidence="1">
    <location>
        <begin position="36"/>
        <end position="56"/>
    </location>
</feature>
<evidence type="ECO:0000256" key="1">
    <source>
        <dbReference type="SAM" id="MobiDB-lite"/>
    </source>
</evidence>
<gene>
    <name evidence="2" type="ORF">VDAG_10389</name>
</gene>
<dbReference type="KEGG" id="vda:VDAG_10389"/>
<reference evidence="2 3" key="1">
    <citation type="submission" date="2008-03" db="EMBL/GenBank/DDBJ databases">
        <title>The Genome Sequence of Verticillium dahliae VdLs.17.</title>
        <authorList>
            <consortium name="The Broad Institute Genome Sequencing Platform"/>
            <person name="Ma L.-J.J."/>
            <person name="Klosterman S.J."/>
            <person name="Subbarao K."/>
            <person name="Dobinson K."/>
            <person name="Veronese P."/>
            <person name="Kang S."/>
            <person name="Gold S.E."/>
            <person name="Young S."/>
            <person name="Jaffe D."/>
            <person name="Gnerre S."/>
            <person name="Berlin A."/>
            <person name="Heiman D."/>
            <person name="Hepburn T."/>
            <person name="Sykes S."/>
            <person name="Alvarado L."/>
            <person name="Kodira C.D."/>
            <person name="Lander E."/>
            <person name="Galagan J."/>
            <person name="Nusbaum C."/>
            <person name="Birren B."/>
        </authorList>
    </citation>
    <scope>NUCLEOTIDE SEQUENCE [LARGE SCALE GENOMIC DNA]</scope>
    <source>
        <strain evidence="3">VdLs.17 / ATCC MYA-4575 / FGSC 10137</strain>
    </source>
</reference>
<accession>G2XJQ7</accession>
<feature type="region of interest" description="Disordered" evidence="1">
    <location>
        <begin position="1"/>
        <end position="56"/>
    </location>
</feature>
<name>G2XJQ7_VERDV</name>
<reference evidence="3" key="2">
    <citation type="journal article" date="2011" name="PLoS Pathog.">
        <title>Comparative genomics yields insights into niche adaptation of plant vascular wilt pathogens.</title>
        <authorList>
            <person name="Klosterman S.J."/>
            <person name="Subbarao K.V."/>
            <person name="Kang S."/>
            <person name="Veronese P."/>
            <person name="Gold S.E."/>
            <person name="Thomma B.P.H.J."/>
            <person name="Chen Z."/>
            <person name="Henrissat B."/>
            <person name="Lee Y.-H."/>
            <person name="Park J."/>
            <person name="Garcia-Pedrajas M.D."/>
            <person name="Barbara D.J."/>
            <person name="Anchieta A."/>
            <person name="de Jonge R."/>
            <person name="Santhanam P."/>
            <person name="Maruthachalam K."/>
            <person name="Atallah Z."/>
            <person name="Amyotte S.G."/>
            <person name="Paz Z."/>
            <person name="Inderbitzin P."/>
            <person name="Hayes R.J."/>
            <person name="Heiman D.I."/>
            <person name="Young S."/>
            <person name="Zeng Q."/>
            <person name="Engels R."/>
            <person name="Galagan J."/>
            <person name="Cuomo C.A."/>
            <person name="Dobinson K.F."/>
            <person name="Ma L.-J."/>
        </authorList>
    </citation>
    <scope>NUCLEOTIDE SEQUENCE [LARGE SCALE GENOMIC DNA]</scope>
    <source>
        <strain evidence="3">VdLs.17 / ATCC MYA-4575 / FGSC 10137</strain>
    </source>
</reference>
<dbReference type="EMBL" id="DS572732">
    <property type="protein sequence ID" value="EGY20760.1"/>
    <property type="molecule type" value="Genomic_DNA"/>
</dbReference>